<dbReference type="PANTHER" id="PTHR48435">
    <property type="entry name" value="POLYPROTEIN"/>
    <property type="match status" value="1"/>
</dbReference>
<dbReference type="EMBL" id="JARKNE010000001">
    <property type="protein sequence ID" value="KAK5846938.1"/>
    <property type="molecule type" value="Genomic_DNA"/>
</dbReference>
<accession>A0ABR0R761</accession>
<dbReference type="InterPro" id="IPR028919">
    <property type="entry name" value="Viral_movement"/>
</dbReference>
<comment type="caution">
    <text evidence="1">The sequence shown here is derived from an EMBL/GenBank/DDBJ whole genome shotgun (WGS) entry which is preliminary data.</text>
</comment>
<organism evidence="1 2">
    <name type="scientific">Gossypium arboreum</name>
    <name type="common">Tree cotton</name>
    <name type="synonym">Gossypium nanking</name>
    <dbReference type="NCBI Taxonomy" id="29729"/>
    <lineage>
        <taxon>Eukaryota</taxon>
        <taxon>Viridiplantae</taxon>
        <taxon>Streptophyta</taxon>
        <taxon>Embryophyta</taxon>
        <taxon>Tracheophyta</taxon>
        <taxon>Spermatophyta</taxon>
        <taxon>Magnoliopsida</taxon>
        <taxon>eudicotyledons</taxon>
        <taxon>Gunneridae</taxon>
        <taxon>Pentapetalae</taxon>
        <taxon>rosids</taxon>
        <taxon>malvids</taxon>
        <taxon>Malvales</taxon>
        <taxon>Malvaceae</taxon>
        <taxon>Malvoideae</taxon>
        <taxon>Gossypium</taxon>
    </lineage>
</organism>
<gene>
    <name evidence="1" type="ORF">PVK06_003239</name>
</gene>
<dbReference type="PANTHER" id="PTHR48435:SF1">
    <property type="entry name" value="POLYPROTEIN"/>
    <property type="match status" value="1"/>
</dbReference>
<proteinExistence type="predicted"/>
<name>A0ABR0R761_GOSAR</name>
<dbReference type="InterPro" id="IPR053098">
    <property type="entry name" value="Petuviruses_polyprotein"/>
</dbReference>
<protein>
    <submittedName>
        <fullName evidence="1">Uncharacterized protein</fullName>
    </submittedName>
</protein>
<dbReference type="Proteomes" id="UP001358586">
    <property type="component" value="Chromosome 1"/>
</dbReference>
<dbReference type="Pfam" id="PF01107">
    <property type="entry name" value="MP"/>
    <property type="match status" value="1"/>
</dbReference>
<sequence length="226" mass="25245">MTDKMLARPSTSSTPISLPDFPLKSHSAKKISSLYEVEYLDKRDKVQPTDLPTLCQNNLLPLEILAEFPAEWARAGYTHIYFGAIRLALNYHGTAGKPVVVRIVLLDSRYLEYQNVCIATIEAILNSGIITVTLFPNFTMALADPNLTTALKVQIQIAGAPQVASAIAITLHYQIVYRIQDHAFNLSRHGTYDSLLISTNTNDQPHCIHVPRKIPKKELIKLLPEK</sequence>
<keyword evidence="2" id="KW-1185">Reference proteome</keyword>
<evidence type="ECO:0000313" key="2">
    <source>
        <dbReference type="Proteomes" id="UP001358586"/>
    </source>
</evidence>
<reference evidence="1 2" key="1">
    <citation type="submission" date="2023-03" db="EMBL/GenBank/DDBJ databases">
        <title>WGS of Gossypium arboreum.</title>
        <authorList>
            <person name="Yu D."/>
        </authorList>
    </citation>
    <scope>NUCLEOTIDE SEQUENCE [LARGE SCALE GENOMIC DNA]</scope>
    <source>
        <tissue evidence="1">Leaf</tissue>
    </source>
</reference>
<evidence type="ECO:0000313" key="1">
    <source>
        <dbReference type="EMBL" id="KAK5846938.1"/>
    </source>
</evidence>